<comment type="caution">
    <text evidence="1">The sequence shown here is derived from an EMBL/GenBank/DDBJ whole genome shotgun (WGS) entry which is preliminary data.</text>
</comment>
<name>A0A923NI98_9FIRM</name>
<sequence length="180" mass="20385">MFKYAFIEEAEGASPENYSFTYENSESRSFVAGVNDMDMAEELVKKLDQEGYELIDLCGAFDDERAQRLRKAVKGDMEILHVNFFPEEQKKLDALDSFKEFGVVIVMDGVEDTQKFELRNEECNTYVRFTKDLEAAKAAAKELTDQGVYFIEICSYFDEEKTRAIIDAVGGKVPVGSCGI</sequence>
<gene>
    <name evidence="1" type="ORF">H9L42_03745</name>
</gene>
<organism evidence="1 2">
    <name type="scientific">Zhenpiania hominis</name>
    <dbReference type="NCBI Taxonomy" id="2763644"/>
    <lineage>
        <taxon>Bacteria</taxon>
        <taxon>Bacillati</taxon>
        <taxon>Bacillota</taxon>
        <taxon>Clostridia</taxon>
        <taxon>Peptostreptococcales</taxon>
        <taxon>Anaerovoracaceae</taxon>
        <taxon>Zhenpiania</taxon>
    </lineage>
</organism>
<accession>A0A923NI98</accession>
<dbReference type="EMBL" id="JACRYT010000002">
    <property type="protein sequence ID" value="MBC6678939.1"/>
    <property type="molecule type" value="Genomic_DNA"/>
</dbReference>
<proteinExistence type="predicted"/>
<dbReference type="AlphaFoldDB" id="A0A923NI98"/>
<evidence type="ECO:0000313" key="2">
    <source>
        <dbReference type="Proteomes" id="UP000602647"/>
    </source>
</evidence>
<dbReference type="Pfam" id="PF20116">
    <property type="entry name" value="DUF6506"/>
    <property type="match status" value="2"/>
</dbReference>
<evidence type="ECO:0000313" key="1">
    <source>
        <dbReference type="EMBL" id="MBC6678939.1"/>
    </source>
</evidence>
<dbReference type="InterPro" id="IPR045441">
    <property type="entry name" value="DUF6506"/>
</dbReference>
<protein>
    <submittedName>
        <fullName evidence="1">Uncharacterized protein</fullName>
    </submittedName>
</protein>
<dbReference type="RefSeq" id="WP_187302065.1">
    <property type="nucleotide sequence ID" value="NZ_CBCTON010000004.1"/>
</dbReference>
<dbReference type="Proteomes" id="UP000602647">
    <property type="component" value="Unassembled WGS sequence"/>
</dbReference>
<keyword evidence="2" id="KW-1185">Reference proteome</keyword>
<reference evidence="1" key="1">
    <citation type="submission" date="2020-08" db="EMBL/GenBank/DDBJ databases">
        <title>Genome public.</title>
        <authorList>
            <person name="Liu C."/>
            <person name="Sun Q."/>
        </authorList>
    </citation>
    <scope>NUCLEOTIDE SEQUENCE</scope>
    <source>
        <strain evidence="1">BX12</strain>
    </source>
</reference>